<dbReference type="GO" id="GO:0005524">
    <property type="term" value="F:ATP binding"/>
    <property type="evidence" value="ECO:0007669"/>
    <property type="project" value="UniProtKB-KW"/>
</dbReference>
<keyword evidence="5" id="KW-0547">Nucleotide-binding</keyword>
<dbReference type="GO" id="GO:0006423">
    <property type="term" value="P:cysteinyl-tRNA aminoacylation"/>
    <property type="evidence" value="ECO:0007669"/>
    <property type="project" value="InterPro"/>
</dbReference>
<dbReference type="GO" id="GO:0004817">
    <property type="term" value="F:cysteine-tRNA ligase activity"/>
    <property type="evidence" value="ECO:0007669"/>
    <property type="project" value="UniProtKB-EC"/>
</dbReference>
<feature type="domain" description="tRNA synthetases class I catalytic" evidence="11">
    <location>
        <begin position="63"/>
        <end position="373"/>
    </location>
</feature>
<dbReference type="GO" id="GO:0046872">
    <property type="term" value="F:metal ion binding"/>
    <property type="evidence" value="ECO:0007669"/>
    <property type="project" value="UniProtKB-KW"/>
</dbReference>
<dbReference type="AlphaFoldDB" id="A0A7S3NK95"/>
<evidence type="ECO:0000256" key="4">
    <source>
        <dbReference type="ARBA" id="ARBA00022723"/>
    </source>
</evidence>
<dbReference type="CDD" id="cd00672">
    <property type="entry name" value="CysRS_core"/>
    <property type="match status" value="1"/>
</dbReference>
<evidence type="ECO:0000256" key="1">
    <source>
        <dbReference type="ARBA" id="ARBA00001947"/>
    </source>
</evidence>
<dbReference type="NCBIfam" id="TIGR00435">
    <property type="entry name" value="cysS"/>
    <property type="match status" value="1"/>
</dbReference>
<dbReference type="EC" id="6.1.1.16" evidence="2"/>
<keyword evidence="4" id="KW-0479">Metal-binding</keyword>
<keyword evidence="9" id="KW-0030">Aminoacyl-tRNA synthetase</keyword>
<comment type="cofactor">
    <cofactor evidence="1">
        <name>Zn(2+)</name>
        <dbReference type="ChEBI" id="CHEBI:29105"/>
    </cofactor>
</comment>
<dbReference type="Gene3D" id="3.40.50.620">
    <property type="entry name" value="HUPs"/>
    <property type="match status" value="1"/>
</dbReference>
<name>A0A7S3NK95_9STRA</name>
<evidence type="ECO:0000259" key="11">
    <source>
        <dbReference type="Pfam" id="PF01406"/>
    </source>
</evidence>
<evidence type="ECO:0000256" key="7">
    <source>
        <dbReference type="ARBA" id="ARBA00022840"/>
    </source>
</evidence>
<evidence type="ECO:0000313" key="12">
    <source>
        <dbReference type="EMBL" id="CAE0366120.1"/>
    </source>
</evidence>
<sequence length="664" mass="74628">MRLGTKGALGLLLSGFRSTHQFCIWHPKNKIISAKKSVARSIEDSIVFELRDAATTNGVRIDEKQNQKWYACGPTVYDAAHVGHARTYVTLDILRRVASRWGGIEIEFAMGVTDIDDKIINRANELEIDFQELARREEIEFFADMEALGCLPPDRLLRVSEHVHDIVSYIQDIIDQGYGYETSDGVWFNVAKLDNLYGVFAEARGTSQAAAEKAQIPNLDSSESETIPEKKDIRDFALWKLAKSANEPGWDSPWGRGRPGWHIECSAMTRATFGDLLDLHAGGVDLAFPHHENEIAQWRGSRGGDPSEWCNCWIHTGHLHIEGRKMSKSLKNFITVKQLLNTPESHPEDFRMLCSIHRYRSTLSFADDALLVARRLRLELETALLAAHDTLYAQKDYSSNKTKKKSALRMKPDRKRFTMTETQLADATAQARSSVTSALLKDLDVPIAMTALAKLATRIRQYALNDEWVYEPLYAAANFLAETLRDLGFTSTASAWYGRETSTGDGEENSSLNALNTLVDFRASVRTAALSGDIDSLKRTVLTLCDDVRTAPILKQHRVAIVDRPDGSSALTRALDEENEPSDTEIRKPRRSDKKIDVSMLDIPPSELFKQAEEFIGKFSEFDDEGLPTHDAEGIALSKSMRKKLKKRLDIHSAKWTERQSSIV</sequence>
<dbReference type="SUPFAM" id="SSF47323">
    <property type="entry name" value="Anticodon-binding domain of a subclass of class I aminoacyl-tRNA synthetases"/>
    <property type="match status" value="1"/>
</dbReference>
<evidence type="ECO:0000256" key="6">
    <source>
        <dbReference type="ARBA" id="ARBA00022833"/>
    </source>
</evidence>
<dbReference type="PANTHER" id="PTHR10890:SF3">
    <property type="entry name" value="CYSTEINE--TRNA LIGASE, CYTOPLASMIC"/>
    <property type="match status" value="1"/>
</dbReference>
<accession>A0A7S3NK95</accession>
<dbReference type="HAMAP" id="MF_00041">
    <property type="entry name" value="Cys_tRNA_synth"/>
    <property type="match status" value="1"/>
</dbReference>
<dbReference type="InterPro" id="IPR024909">
    <property type="entry name" value="Cys-tRNA/MSH_ligase"/>
</dbReference>
<dbReference type="InterPro" id="IPR014729">
    <property type="entry name" value="Rossmann-like_a/b/a_fold"/>
</dbReference>
<evidence type="ECO:0000256" key="3">
    <source>
        <dbReference type="ARBA" id="ARBA00022598"/>
    </source>
</evidence>
<evidence type="ECO:0000256" key="2">
    <source>
        <dbReference type="ARBA" id="ARBA00012832"/>
    </source>
</evidence>
<organism evidence="12">
    <name type="scientific">Aureoumbra lagunensis</name>
    <dbReference type="NCBI Taxonomy" id="44058"/>
    <lineage>
        <taxon>Eukaryota</taxon>
        <taxon>Sar</taxon>
        <taxon>Stramenopiles</taxon>
        <taxon>Ochrophyta</taxon>
        <taxon>Pelagophyceae</taxon>
        <taxon>Pelagomonadales</taxon>
        <taxon>Aureoumbra</taxon>
    </lineage>
</organism>
<dbReference type="InterPro" id="IPR009080">
    <property type="entry name" value="tRNAsynth_Ia_anticodon-bd"/>
</dbReference>
<evidence type="ECO:0000256" key="5">
    <source>
        <dbReference type="ARBA" id="ARBA00022741"/>
    </source>
</evidence>
<keyword evidence="3" id="KW-0436">Ligase</keyword>
<evidence type="ECO:0000256" key="8">
    <source>
        <dbReference type="ARBA" id="ARBA00022917"/>
    </source>
</evidence>
<keyword evidence="6" id="KW-0862">Zinc</keyword>
<dbReference type="GO" id="GO:0005737">
    <property type="term" value="C:cytoplasm"/>
    <property type="evidence" value="ECO:0007669"/>
    <property type="project" value="TreeGrafter"/>
</dbReference>
<dbReference type="InterPro" id="IPR032678">
    <property type="entry name" value="tRNA-synt_1_cat_dom"/>
</dbReference>
<evidence type="ECO:0000256" key="10">
    <source>
        <dbReference type="ARBA" id="ARBA00031499"/>
    </source>
</evidence>
<reference evidence="12" key="1">
    <citation type="submission" date="2021-01" db="EMBL/GenBank/DDBJ databases">
        <authorList>
            <person name="Corre E."/>
            <person name="Pelletier E."/>
            <person name="Niang G."/>
            <person name="Scheremetjew M."/>
            <person name="Finn R."/>
            <person name="Kale V."/>
            <person name="Holt S."/>
            <person name="Cochrane G."/>
            <person name="Meng A."/>
            <person name="Brown T."/>
            <person name="Cohen L."/>
        </authorList>
    </citation>
    <scope>NUCLEOTIDE SEQUENCE</scope>
    <source>
        <strain evidence="12">CCMP1510</strain>
    </source>
</reference>
<dbReference type="InterPro" id="IPR015803">
    <property type="entry name" value="Cys-tRNA-ligase"/>
</dbReference>
<dbReference type="SUPFAM" id="SSF52374">
    <property type="entry name" value="Nucleotidylyl transferase"/>
    <property type="match status" value="1"/>
</dbReference>
<keyword evidence="8" id="KW-0648">Protein biosynthesis</keyword>
<gene>
    <name evidence="12" type="ORF">ALAG00032_LOCUS6864</name>
</gene>
<protein>
    <recommendedName>
        <fullName evidence="2">cysteine--tRNA ligase</fullName>
        <ecNumber evidence="2">6.1.1.16</ecNumber>
    </recommendedName>
    <alternativeName>
        <fullName evidence="10">Cysteinyl-tRNA synthetase</fullName>
    </alternativeName>
</protein>
<proteinExistence type="inferred from homology"/>
<dbReference type="EMBL" id="HBIJ01009847">
    <property type="protein sequence ID" value="CAE0366120.1"/>
    <property type="molecule type" value="Transcribed_RNA"/>
</dbReference>
<dbReference type="Pfam" id="PF01406">
    <property type="entry name" value="tRNA-synt_1e"/>
    <property type="match status" value="1"/>
</dbReference>
<dbReference type="PRINTS" id="PR00983">
    <property type="entry name" value="TRNASYNTHCYS"/>
</dbReference>
<dbReference type="PANTHER" id="PTHR10890">
    <property type="entry name" value="CYSTEINYL-TRNA SYNTHETASE"/>
    <property type="match status" value="1"/>
</dbReference>
<keyword evidence="7" id="KW-0067">ATP-binding</keyword>
<evidence type="ECO:0000256" key="9">
    <source>
        <dbReference type="ARBA" id="ARBA00023146"/>
    </source>
</evidence>